<gene>
    <name evidence="1" type="ORF">V6N12_009696</name>
</gene>
<sequence length="116" mass="13014">MIASPESRPKFNNWCYVDNEAGTPPSCSTLRTDALLFVSASRFTFVRTTFVRMIASPESRPKFNNWCYVDNEADAPPSCSTLRTDALLFVSASRFTCLTIGSIQTIRFVERKSKTA</sequence>
<keyword evidence="2" id="KW-1185">Reference proteome</keyword>
<comment type="caution">
    <text evidence="1">The sequence shown here is derived from an EMBL/GenBank/DDBJ whole genome shotgun (WGS) entry which is preliminary data.</text>
</comment>
<dbReference type="Proteomes" id="UP001472677">
    <property type="component" value="Unassembled WGS sequence"/>
</dbReference>
<protein>
    <submittedName>
        <fullName evidence="1">Uncharacterized protein</fullName>
    </submittedName>
</protein>
<name>A0ABR2BUP0_9ROSI</name>
<organism evidence="1 2">
    <name type="scientific">Hibiscus sabdariffa</name>
    <name type="common">roselle</name>
    <dbReference type="NCBI Taxonomy" id="183260"/>
    <lineage>
        <taxon>Eukaryota</taxon>
        <taxon>Viridiplantae</taxon>
        <taxon>Streptophyta</taxon>
        <taxon>Embryophyta</taxon>
        <taxon>Tracheophyta</taxon>
        <taxon>Spermatophyta</taxon>
        <taxon>Magnoliopsida</taxon>
        <taxon>eudicotyledons</taxon>
        <taxon>Gunneridae</taxon>
        <taxon>Pentapetalae</taxon>
        <taxon>rosids</taxon>
        <taxon>malvids</taxon>
        <taxon>Malvales</taxon>
        <taxon>Malvaceae</taxon>
        <taxon>Malvoideae</taxon>
        <taxon>Hibiscus</taxon>
    </lineage>
</organism>
<accession>A0ABR2BUP0</accession>
<evidence type="ECO:0000313" key="1">
    <source>
        <dbReference type="EMBL" id="KAK8510855.1"/>
    </source>
</evidence>
<evidence type="ECO:0000313" key="2">
    <source>
        <dbReference type="Proteomes" id="UP001472677"/>
    </source>
</evidence>
<reference evidence="1 2" key="1">
    <citation type="journal article" date="2024" name="G3 (Bethesda)">
        <title>Genome assembly of Hibiscus sabdariffa L. provides insights into metabolisms of medicinal natural products.</title>
        <authorList>
            <person name="Kim T."/>
        </authorList>
    </citation>
    <scope>NUCLEOTIDE SEQUENCE [LARGE SCALE GENOMIC DNA]</scope>
    <source>
        <strain evidence="1">TK-2024</strain>
        <tissue evidence="1">Old leaves</tissue>
    </source>
</reference>
<dbReference type="EMBL" id="JBBPBM010000081">
    <property type="protein sequence ID" value="KAK8510855.1"/>
    <property type="molecule type" value="Genomic_DNA"/>
</dbReference>
<proteinExistence type="predicted"/>